<gene>
    <name evidence="5" type="ORF">LDX50_00525</name>
</gene>
<dbReference type="InterPro" id="IPR007730">
    <property type="entry name" value="SPOR-like_dom"/>
</dbReference>
<accession>A0A9X1HJJ0</accession>
<dbReference type="Proteomes" id="UP001139409">
    <property type="component" value="Unassembled WGS sequence"/>
</dbReference>
<evidence type="ECO:0000256" key="1">
    <source>
        <dbReference type="SAM" id="Coils"/>
    </source>
</evidence>
<dbReference type="PROSITE" id="PS51724">
    <property type="entry name" value="SPOR"/>
    <property type="match status" value="1"/>
</dbReference>
<comment type="caution">
    <text evidence="5">The sequence shown here is derived from an EMBL/GenBank/DDBJ whole genome shotgun (WGS) entry which is preliminary data.</text>
</comment>
<protein>
    <submittedName>
        <fullName evidence="5">SPOR domain-containing protein</fullName>
    </submittedName>
</protein>
<feature type="region of interest" description="Disordered" evidence="2">
    <location>
        <begin position="100"/>
        <end position="119"/>
    </location>
</feature>
<feature type="transmembrane region" description="Helical" evidence="3">
    <location>
        <begin position="127"/>
        <end position="148"/>
    </location>
</feature>
<dbReference type="GO" id="GO:0042834">
    <property type="term" value="F:peptidoglycan binding"/>
    <property type="evidence" value="ECO:0007669"/>
    <property type="project" value="InterPro"/>
</dbReference>
<keyword evidence="6" id="KW-1185">Reference proteome</keyword>
<dbReference type="Gene3D" id="3.30.70.1070">
    <property type="entry name" value="Sporulation related repeat"/>
    <property type="match status" value="1"/>
</dbReference>
<dbReference type="RefSeq" id="WP_225696448.1">
    <property type="nucleotide sequence ID" value="NZ_JAIXNE010000001.1"/>
</dbReference>
<organism evidence="5 6">
    <name type="scientific">Fulvivirga sedimenti</name>
    <dbReference type="NCBI Taxonomy" id="2879465"/>
    <lineage>
        <taxon>Bacteria</taxon>
        <taxon>Pseudomonadati</taxon>
        <taxon>Bacteroidota</taxon>
        <taxon>Cytophagia</taxon>
        <taxon>Cytophagales</taxon>
        <taxon>Fulvivirgaceae</taxon>
        <taxon>Fulvivirga</taxon>
    </lineage>
</organism>
<keyword evidence="1" id="KW-0175">Coiled coil</keyword>
<sequence length="294" mass="32624">MAKKDNDSEFEDLNDNTGDINEADDSFGLPDINYEPIDRSEEAEETKPAEEEAVEDQPFMYAQRPEDEPAADITPDSSEENIFGTVEENESVEEAAAEVAVSNEGEEEEKAYVPGSYTPKKSSNSNVGAIIGIILVIILAGFGIWYFLYEQPRKAEIAQQEQAEKDRIAAQQREEAARAAAERDRLAQEEAARLAEEQRLAEESQNAGDGTIETISARTGRYYVIVASAIDGDLAMDYAKKLAAEGNSVKIIQPYGKVLYHRVAVRNMETLAEAESRMDELKEAYGEGVWVMKY</sequence>
<dbReference type="SUPFAM" id="SSF110997">
    <property type="entry name" value="Sporulation related repeat"/>
    <property type="match status" value="1"/>
</dbReference>
<evidence type="ECO:0000256" key="2">
    <source>
        <dbReference type="SAM" id="MobiDB-lite"/>
    </source>
</evidence>
<evidence type="ECO:0000313" key="5">
    <source>
        <dbReference type="EMBL" id="MCA6073329.1"/>
    </source>
</evidence>
<feature type="domain" description="SPOR" evidence="4">
    <location>
        <begin position="216"/>
        <end position="294"/>
    </location>
</feature>
<dbReference type="Pfam" id="PF05036">
    <property type="entry name" value="SPOR"/>
    <property type="match status" value="1"/>
</dbReference>
<dbReference type="InterPro" id="IPR036680">
    <property type="entry name" value="SPOR-like_sf"/>
</dbReference>
<evidence type="ECO:0000313" key="6">
    <source>
        <dbReference type="Proteomes" id="UP001139409"/>
    </source>
</evidence>
<feature type="region of interest" description="Disordered" evidence="2">
    <location>
        <begin position="1"/>
        <end position="60"/>
    </location>
</feature>
<reference evidence="5" key="1">
    <citation type="submission" date="2021-09" db="EMBL/GenBank/DDBJ databases">
        <title>Fulvivirga sp. isolated from coastal sediment.</title>
        <authorList>
            <person name="Yu H."/>
        </authorList>
    </citation>
    <scope>NUCLEOTIDE SEQUENCE</scope>
    <source>
        <strain evidence="5">1062</strain>
    </source>
</reference>
<feature type="coiled-coil region" evidence="1">
    <location>
        <begin position="169"/>
        <end position="207"/>
    </location>
</feature>
<keyword evidence="3" id="KW-0812">Transmembrane</keyword>
<proteinExistence type="predicted"/>
<dbReference type="AlphaFoldDB" id="A0A9X1HJJ0"/>
<name>A0A9X1HJJ0_9BACT</name>
<evidence type="ECO:0000259" key="4">
    <source>
        <dbReference type="PROSITE" id="PS51724"/>
    </source>
</evidence>
<keyword evidence="3" id="KW-0472">Membrane</keyword>
<evidence type="ECO:0000256" key="3">
    <source>
        <dbReference type="SAM" id="Phobius"/>
    </source>
</evidence>
<keyword evidence="3" id="KW-1133">Transmembrane helix</keyword>
<feature type="compositionally biased region" description="Basic and acidic residues" evidence="2">
    <location>
        <begin position="36"/>
        <end position="50"/>
    </location>
</feature>
<dbReference type="EMBL" id="JAIXNE010000001">
    <property type="protein sequence ID" value="MCA6073329.1"/>
    <property type="molecule type" value="Genomic_DNA"/>
</dbReference>